<feature type="region of interest" description="Disordered" evidence="1">
    <location>
        <begin position="266"/>
        <end position="303"/>
    </location>
</feature>
<evidence type="ECO:0000313" key="4">
    <source>
        <dbReference type="EMBL" id="AHE40448.1"/>
    </source>
</evidence>
<evidence type="ECO:0000259" key="3">
    <source>
        <dbReference type="Pfam" id="PF08378"/>
    </source>
</evidence>
<evidence type="ECO:0000256" key="2">
    <source>
        <dbReference type="SAM" id="Phobius"/>
    </source>
</evidence>
<feature type="transmembrane region" description="Helical" evidence="2">
    <location>
        <begin position="87"/>
        <end position="106"/>
    </location>
</feature>
<dbReference type="InterPro" id="IPR011528">
    <property type="entry name" value="NERD"/>
</dbReference>
<keyword evidence="2" id="KW-1133">Transmembrane helix</keyword>
<dbReference type="AlphaFoldDB" id="V9Z8K1"/>
<organism evidence="4">
    <name type="scientific">Streptomyces sp. F12</name>
    <dbReference type="NCBI Taxonomy" id="1436084"/>
    <lineage>
        <taxon>Bacteria</taxon>
        <taxon>Bacillati</taxon>
        <taxon>Actinomycetota</taxon>
        <taxon>Actinomycetes</taxon>
        <taxon>Kitasatosporales</taxon>
        <taxon>Streptomycetaceae</taxon>
        <taxon>Streptomyces</taxon>
    </lineage>
</organism>
<feature type="domain" description="NERD" evidence="3">
    <location>
        <begin position="115"/>
        <end position="223"/>
    </location>
</feature>
<reference evidence="4" key="1">
    <citation type="submission" date="2013-09" db="EMBL/GenBank/DDBJ databases">
        <title>Complete nucleotide sequence of Streptomyces linear plasmid pFRL6.</title>
        <authorList>
            <person name="Chen Z."/>
            <person name="Fang P."/>
            <person name="Qin Z."/>
        </authorList>
    </citation>
    <scope>NUCLEOTIDE SEQUENCE</scope>
    <source>
        <plasmid evidence="4">pFRL6</plasmid>
    </source>
</reference>
<dbReference type="Pfam" id="PF08378">
    <property type="entry name" value="NERD"/>
    <property type="match status" value="1"/>
</dbReference>
<geneLocation type="plasmid" evidence="4">
    <name>pFRL6</name>
</geneLocation>
<feature type="compositionally biased region" description="Basic residues" evidence="1">
    <location>
        <begin position="285"/>
        <end position="303"/>
    </location>
</feature>
<keyword evidence="4" id="KW-0614">Plasmid</keyword>
<sequence>MALNPSTAITVYGPATPNPSVAEKNDALIAKSRRRRNVAGASAQAMAARQRAVERARQHRRARWILPAAGVGAGVAGCLAAEVTGSFAFAGALGCVFMIVALRHVYRGKGSSWAKGAAGERRTARILAPLTWFGFYAVLHDRAVPRSRANLDHVLIGRRGLVYIDTKNWMSERVRIRVDSRGRLWCGNYCKQNEVDTVRWEAGHVAAALGWPALAVIAVHGAIVPGSVVQLDGVTVVQASHLRRYLRRLPKAPGWNRAMVRETARVADRRLKPAAATEGPSSVSQRRRNGYRRPPARRPRGRR</sequence>
<gene>
    <name evidence="4" type="ORF">pFRL6_361</name>
</gene>
<name>V9Z8K1_9ACTN</name>
<proteinExistence type="predicted"/>
<feature type="transmembrane region" description="Helical" evidence="2">
    <location>
        <begin position="64"/>
        <end position="81"/>
    </location>
</feature>
<keyword evidence="2" id="KW-0812">Transmembrane</keyword>
<accession>V9Z8K1</accession>
<dbReference type="EMBL" id="KF602051">
    <property type="protein sequence ID" value="AHE40448.1"/>
    <property type="molecule type" value="Genomic_DNA"/>
</dbReference>
<keyword evidence="2" id="KW-0472">Membrane</keyword>
<protein>
    <recommendedName>
        <fullName evidence="3">NERD domain-containing protein</fullName>
    </recommendedName>
</protein>
<evidence type="ECO:0000256" key="1">
    <source>
        <dbReference type="SAM" id="MobiDB-lite"/>
    </source>
</evidence>